<dbReference type="AlphaFoldDB" id="A0A2P2QXD8"/>
<reference evidence="1" key="1">
    <citation type="submission" date="2018-02" db="EMBL/GenBank/DDBJ databases">
        <title>Rhizophora mucronata_Transcriptome.</title>
        <authorList>
            <person name="Meera S.P."/>
            <person name="Sreeshan A."/>
            <person name="Augustine A."/>
        </authorList>
    </citation>
    <scope>NUCLEOTIDE SEQUENCE</scope>
    <source>
        <tissue evidence="1">Leaf</tissue>
    </source>
</reference>
<organism evidence="1">
    <name type="scientific">Rhizophora mucronata</name>
    <name type="common">Asiatic mangrove</name>
    <dbReference type="NCBI Taxonomy" id="61149"/>
    <lineage>
        <taxon>Eukaryota</taxon>
        <taxon>Viridiplantae</taxon>
        <taxon>Streptophyta</taxon>
        <taxon>Embryophyta</taxon>
        <taxon>Tracheophyta</taxon>
        <taxon>Spermatophyta</taxon>
        <taxon>Magnoliopsida</taxon>
        <taxon>eudicotyledons</taxon>
        <taxon>Gunneridae</taxon>
        <taxon>Pentapetalae</taxon>
        <taxon>rosids</taxon>
        <taxon>fabids</taxon>
        <taxon>Malpighiales</taxon>
        <taxon>Rhizophoraceae</taxon>
        <taxon>Rhizophora</taxon>
    </lineage>
</organism>
<sequence>MFKSISALPSMLAVKGNVQLSKSIVTQAFVIAQSLWMAK</sequence>
<evidence type="ECO:0000313" key="1">
    <source>
        <dbReference type="EMBL" id="MBX71643.1"/>
    </source>
</evidence>
<dbReference type="EMBL" id="GGEC01091159">
    <property type="protein sequence ID" value="MBX71643.1"/>
    <property type="molecule type" value="Transcribed_RNA"/>
</dbReference>
<accession>A0A2P2QXD8</accession>
<proteinExistence type="predicted"/>
<protein>
    <submittedName>
        <fullName evidence="1">Uncharacterized protein</fullName>
    </submittedName>
</protein>
<name>A0A2P2QXD8_RHIMU</name>